<keyword evidence="7" id="KW-1185">Reference proteome</keyword>
<dbReference type="RefSeq" id="WP_014489056.1">
    <property type="nucleotide sequence ID" value="NC_017243.1"/>
</dbReference>
<feature type="signal peptide" evidence="5">
    <location>
        <begin position="1"/>
        <end position="18"/>
    </location>
</feature>
<feature type="repeat" description="ANK" evidence="3">
    <location>
        <begin position="283"/>
        <end position="315"/>
    </location>
</feature>
<feature type="repeat" description="ANK" evidence="3">
    <location>
        <begin position="217"/>
        <end position="249"/>
    </location>
</feature>
<feature type="repeat" description="ANK" evidence="3">
    <location>
        <begin position="177"/>
        <end position="209"/>
    </location>
</feature>
<dbReference type="Proteomes" id="UP000008522">
    <property type="component" value="Chromosome"/>
</dbReference>
<proteinExistence type="predicted"/>
<dbReference type="InterPro" id="IPR002110">
    <property type="entry name" value="Ankyrin_rpt"/>
</dbReference>
<feature type="repeat" description="ANK" evidence="3">
    <location>
        <begin position="250"/>
        <end position="282"/>
    </location>
</feature>
<dbReference type="PATRIC" id="fig|1045858.4.peg.2671"/>
<organism evidence="6 7">
    <name type="scientific">Brachyspira intermedia (strain ATCC 51140 / PWS/A)</name>
    <name type="common">Serpulina intermedia</name>
    <dbReference type="NCBI Taxonomy" id="1045858"/>
    <lineage>
        <taxon>Bacteria</taxon>
        <taxon>Pseudomonadati</taxon>
        <taxon>Spirochaetota</taxon>
        <taxon>Spirochaetia</taxon>
        <taxon>Brachyspirales</taxon>
        <taxon>Brachyspiraceae</taxon>
        <taxon>Brachyspira</taxon>
    </lineage>
</organism>
<evidence type="ECO:0000256" key="5">
    <source>
        <dbReference type="SAM" id="SignalP"/>
    </source>
</evidence>
<feature type="region of interest" description="Disordered" evidence="4">
    <location>
        <begin position="37"/>
        <end position="64"/>
    </location>
</feature>
<dbReference type="SUPFAM" id="SSF48403">
    <property type="entry name" value="Ankyrin repeat"/>
    <property type="match status" value="1"/>
</dbReference>
<protein>
    <submittedName>
        <fullName evidence="6">Ankyrin repeat-containing protein</fullName>
    </submittedName>
</protein>
<gene>
    <name evidence="6" type="ordered locus">Bint_2670</name>
</gene>
<evidence type="ECO:0000313" key="6">
    <source>
        <dbReference type="EMBL" id="AEM23266.1"/>
    </source>
</evidence>
<dbReference type="EMBL" id="CP002874">
    <property type="protein sequence ID" value="AEM23266.1"/>
    <property type="molecule type" value="Genomic_DNA"/>
</dbReference>
<dbReference type="InterPro" id="IPR036770">
    <property type="entry name" value="Ankyrin_rpt-contain_sf"/>
</dbReference>
<dbReference type="SMART" id="SM00248">
    <property type="entry name" value="ANK"/>
    <property type="match status" value="6"/>
</dbReference>
<accession>G0EPJ6</accession>
<keyword evidence="1" id="KW-0677">Repeat</keyword>
<evidence type="ECO:0000256" key="4">
    <source>
        <dbReference type="SAM" id="MobiDB-lite"/>
    </source>
</evidence>
<dbReference type="HOGENOM" id="CLU_064895_0_0_12"/>
<evidence type="ECO:0000256" key="2">
    <source>
        <dbReference type="ARBA" id="ARBA00023043"/>
    </source>
</evidence>
<feature type="repeat" description="ANK" evidence="3">
    <location>
        <begin position="112"/>
        <end position="144"/>
    </location>
</feature>
<evidence type="ECO:0000256" key="3">
    <source>
        <dbReference type="PROSITE-ProRule" id="PRU00023"/>
    </source>
</evidence>
<feature type="chain" id="PRO_5003398241" evidence="5">
    <location>
        <begin position="19"/>
        <end position="340"/>
    </location>
</feature>
<evidence type="ECO:0000256" key="1">
    <source>
        <dbReference type="ARBA" id="ARBA00022737"/>
    </source>
</evidence>
<dbReference type="KEGG" id="bip:Bint_2670"/>
<dbReference type="PROSITE" id="PS50297">
    <property type="entry name" value="ANK_REP_REGION"/>
    <property type="match status" value="5"/>
</dbReference>
<dbReference type="PANTHER" id="PTHR24126">
    <property type="entry name" value="ANKYRIN REPEAT, PH AND SEC7 DOMAIN CONTAINING PROTEIN SECG-RELATED"/>
    <property type="match status" value="1"/>
</dbReference>
<dbReference type="eggNOG" id="COG0666">
    <property type="taxonomic scope" value="Bacteria"/>
</dbReference>
<dbReference type="Gene3D" id="1.25.40.20">
    <property type="entry name" value="Ankyrin repeat-containing domain"/>
    <property type="match status" value="3"/>
</dbReference>
<keyword evidence="2 3" id="KW-0040">ANK repeat</keyword>
<dbReference type="OrthoDB" id="928522at2"/>
<sequence>MKYLLIFLLSIIIFSCNTKESNNNNTDKAAINLDESTDNNINKTEQSNTDDKDNKSNNSSINTNETEETTYYSYTDKEIISFIESGDFQTIKKLIESKSLDVNYNLEIDEYSKSTPLIKAIEYKQTDIINYLLENNADINLKEELTGFTPLMASFHNIAIAELLIEKGADIEARNVDGINALVYAVSLNDEEMVKFLLAKGADANTVCEIENEHIYMPPTPLMNAVYNGNTNIINMLLENGADINYTNDSDMTPLIYAAYKGNTNIINTLLENGADINYTNYYGMTALMYAASYNQFEAVKILLENNADTSITDEDGRTALDWAKLENFEDIVELLEEYN</sequence>
<evidence type="ECO:0000313" key="7">
    <source>
        <dbReference type="Proteomes" id="UP000008522"/>
    </source>
</evidence>
<dbReference type="PROSITE" id="PS51257">
    <property type="entry name" value="PROKAR_LIPOPROTEIN"/>
    <property type="match status" value="1"/>
</dbReference>
<dbReference type="AlphaFoldDB" id="G0EPJ6"/>
<reference evidence="6 7" key="1">
    <citation type="journal article" date="2011" name="BMC Genomics">
        <title>Complete genome sequence of Brachyspira intermedia reveals unique genomic features in Brachyspira species and phage-mediated horizontal gene transfer.</title>
        <authorList>
            <person name="Hafstrom T."/>
            <person name="Jansson D.S."/>
            <person name="Segerman B."/>
        </authorList>
    </citation>
    <scope>NUCLEOTIDE SEQUENCE [LARGE SCALE GENOMIC DNA]</scope>
    <source>
        <strain evidence="7">ATCC 51140 / PWS/A</strain>
    </source>
</reference>
<dbReference type="Pfam" id="PF13857">
    <property type="entry name" value="Ank_5"/>
    <property type="match status" value="2"/>
</dbReference>
<keyword evidence="5" id="KW-0732">Signal</keyword>
<dbReference type="GeneID" id="44971156"/>
<dbReference type="PROSITE" id="PS50088">
    <property type="entry name" value="ANK_REPEAT"/>
    <property type="match status" value="5"/>
</dbReference>
<name>G0EPJ6_BRAIP</name>
<dbReference type="Pfam" id="PF12796">
    <property type="entry name" value="Ank_2"/>
    <property type="match status" value="2"/>
</dbReference>
<dbReference type="PANTHER" id="PTHR24126:SF14">
    <property type="entry name" value="ANK_REP_REGION DOMAIN-CONTAINING PROTEIN"/>
    <property type="match status" value="1"/>
</dbReference>